<dbReference type="EMBL" id="JAPFFJ010000004">
    <property type="protein sequence ID" value="KAJ6429802.1"/>
    <property type="molecule type" value="Genomic_DNA"/>
</dbReference>
<evidence type="ECO:0000256" key="5">
    <source>
        <dbReference type="SAM" id="MobiDB-lite"/>
    </source>
</evidence>
<dbReference type="FunFam" id="1.20.120.520:FF:000009">
    <property type="entry name" value="Zinc finger protein BRUTUS"/>
    <property type="match status" value="1"/>
</dbReference>
<protein>
    <recommendedName>
        <fullName evidence="6">CHY-type domain-containing protein</fullName>
    </recommendedName>
</protein>
<dbReference type="AlphaFoldDB" id="A0AAD6KWP3"/>
<keyword evidence="8" id="KW-1185">Reference proteome</keyword>
<evidence type="ECO:0000256" key="2">
    <source>
        <dbReference type="ARBA" id="ARBA00022771"/>
    </source>
</evidence>
<dbReference type="GO" id="GO:0061630">
    <property type="term" value="F:ubiquitin protein ligase activity"/>
    <property type="evidence" value="ECO:0007669"/>
    <property type="project" value="TreeGrafter"/>
</dbReference>
<reference evidence="7 8" key="1">
    <citation type="journal article" date="2023" name="Int. J. Mol. Sci.">
        <title>De Novo Assembly and Annotation of 11 Diverse Shrub Willow (Salix) Genomes Reveals Novel Gene Organization in Sex-Linked Regions.</title>
        <authorList>
            <person name="Hyden B."/>
            <person name="Feng K."/>
            <person name="Yates T.B."/>
            <person name="Jawdy S."/>
            <person name="Cereghino C."/>
            <person name="Smart L.B."/>
            <person name="Muchero W."/>
        </authorList>
    </citation>
    <scope>NUCLEOTIDE SEQUENCE [LARGE SCALE GENOMIC DNA]</scope>
    <source>
        <tissue evidence="7">Shoot tip</tissue>
    </source>
</reference>
<dbReference type="InterPro" id="IPR037274">
    <property type="entry name" value="Znf_CHY_sf"/>
</dbReference>
<dbReference type="GO" id="GO:0006511">
    <property type="term" value="P:ubiquitin-dependent protein catabolic process"/>
    <property type="evidence" value="ECO:0007669"/>
    <property type="project" value="TreeGrafter"/>
</dbReference>
<dbReference type="Pfam" id="PF01814">
    <property type="entry name" value="Hemerythrin"/>
    <property type="match status" value="2"/>
</dbReference>
<dbReference type="InterPro" id="IPR012312">
    <property type="entry name" value="Hemerythrin-like"/>
</dbReference>
<name>A0AAD6KWP3_9ROSI</name>
<evidence type="ECO:0000313" key="8">
    <source>
        <dbReference type="Proteomes" id="UP001162972"/>
    </source>
</evidence>
<dbReference type="Proteomes" id="UP001162972">
    <property type="component" value="Chromosome 8"/>
</dbReference>
<dbReference type="PANTHER" id="PTHR21319:SF0">
    <property type="entry name" value="AND RING FINGER DOMAIN PROTEIN, PUTATIVE (AFU_ORTHOLOGUE AFUA_1G08900)-RELATED"/>
    <property type="match status" value="1"/>
</dbReference>
<sequence>MQSEETYRRELASRTGALQTSIDQHMSKEEEQVFPLLIEKFSFEEQASLIIPEEKLLQQVIFSWMEGTKLSDMLGKRKYMELNCDVIISTEFHPIDEILLWHNAIKRELNDITEAARSIQLSGDFSNLSSFNKRLQFIAEVCIFHSIAEDKVIFPAVDAELSFAQEHAEEEIEFDKLRCLIESIQSAGAHTSLTDFCTKLCSQADQIMDSIQKHFQNEEVQVLPLARKHFSAKRQRELLYQSLCVMPLKLIECVLPWLVGSLSEEEARSFRQNMYMAAPASDSALVTLFSGWACKSRSKNVCLSSSANGGCPVRILAGTEEDTKQWSCPCNSRSSAGDEPALVQEDGANDCRRAREMWKLGVSTNNLGTTSLTAAKSLRSSFSPSAPSLNSSLFNWGMDTNPTNIGCSSRPIDNIFQFHKATRKDLEYLDVESGKLNDCNETFLRQFTGRFRLLRGLYKAHSNAEDEIVFPALESKEMLHNVSHSYSLDHKQEEKLFEDISSALSELTQLHEYMKNTNHADDLIGKCVNLSDCNDTVRQYNELATKLQGMCKSIRVTLDQHVFREELELWPLFDRHFSVEEQDKIVGQIIGTTGAEVLQSMLPWVTSALTLEEQNRMMDTWKQATKNTMFSEWLNEWWEGTSAVTPHKSASESCISQDNDLHLSLDQSDHTFKPGWKDIFRMNQNELEAEIRKVSRDSTLDPRRKAYLIQNLMTSRWIASQQNSLQARTSDHSNGGDLHGCSPSFRDPDKQVFGCEHYKRNCKLRATCCGKLFACRFCHDKVSDHSMDRKATSEMMCMRCLRIQPVGPVCTSVSCGGFSMAKYYCSVCKFFDDERCECSQLSCLESYNKKKTVCMLPSLPFSYRIRNTITDWK</sequence>
<keyword evidence="2 4" id="KW-0863">Zinc-finger</keyword>
<keyword evidence="3" id="KW-0862">Zinc</keyword>
<accession>A0AAD6KWP3</accession>
<gene>
    <name evidence="7" type="ORF">OIU84_021245</name>
</gene>
<dbReference type="PANTHER" id="PTHR21319">
    <property type="entry name" value="RING FINGER AND CHY ZINC FINGER DOMAIN-CONTAINING PROTEIN 1"/>
    <property type="match status" value="1"/>
</dbReference>
<dbReference type="GO" id="GO:0016567">
    <property type="term" value="P:protein ubiquitination"/>
    <property type="evidence" value="ECO:0007669"/>
    <property type="project" value="TreeGrafter"/>
</dbReference>
<evidence type="ECO:0000256" key="3">
    <source>
        <dbReference type="ARBA" id="ARBA00022833"/>
    </source>
</evidence>
<dbReference type="GO" id="GO:0005634">
    <property type="term" value="C:nucleus"/>
    <property type="evidence" value="ECO:0007669"/>
    <property type="project" value="TreeGrafter"/>
</dbReference>
<dbReference type="CDD" id="cd12108">
    <property type="entry name" value="Hr-like"/>
    <property type="match status" value="2"/>
</dbReference>
<evidence type="ECO:0000256" key="1">
    <source>
        <dbReference type="ARBA" id="ARBA00022723"/>
    </source>
</evidence>
<dbReference type="InterPro" id="IPR008913">
    <property type="entry name" value="Znf_CHY"/>
</dbReference>
<feature type="compositionally biased region" description="Basic and acidic residues" evidence="5">
    <location>
        <begin position="1"/>
        <end position="12"/>
    </location>
</feature>
<evidence type="ECO:0000259" key="6">
    <source>
        <dbReference type="PROSITE" id="PS51266"/>
    </source>
</evidence>
<evidence type="ECO:0000313" key="7">
    <source>
        <dbReference type="EMBL" id="KAJ6429802.1"/>
    </source>
</evidence>
<keyword evidence="1" id="KW-0479">Metal-binding</keyword>
<dbReference type="PROSITE" id="PS51266">
    <property type="entry name" value="ZF_CHY"/>
    <property type="match status" value="1"/>
</dbReference>
<dbReference type="SUPFAM" id="SSF161219">
    <property type="entry name" value="CHY zinc finger-like"/>
    <property type="match status" value="1"/>
</dbReference>
<proteinExistence type="predicted"/>
<feature type="region of interest" description="Disordered" evidence="5">
    <location>
        <begin position="1"/>
        <end position="22"/>
    </location>
</feature>
<dbReference type="GO" id="GO:0008270">
    <property type="term" value="F:zinc ion binding"/>
    <property type="evidence" value="ECO:0007669"/>
    <property type="project" value="UniProtKB-KW"/>
</dbReference>
<dbReference type="Gene3D" id="1.20.120.520">
    <property type="entry name" value="nmb1532 protein domain like"/>
    <property type="match status" value="3"/>
</dbReference>
<comment type="caution">
    <text evidence="7">The sequence shown here is derived from an EMBL/GenBank/DDBJ whole genome shotgun (WGS) entry which is preliminary data.</text>
</comment>
<feature type="domain" description="CHY-type" evidence="6">
    <location>
        <begin position="748"/>
        <end position="817"/>
    </location>
</feature>
<evidence type="ECO:0000256" key="4">
    <source>
        <dbReference type="PROSITE-ProRule" id="PRU00601"/>
    </source>
</evidence>
<dbReference type="Pfam" id="PF05495">
    <property type="entry name" value="zf-CHY"/>
    <property type="match status" value="1"/>
</dbReference>
<organism evidence="7 8">
    <name type="scientific">Salix udensis</name>
    <dbReference type="NCBI Taxonomy" id="889485"/>
    <lineage>
        <taxon>Eukaryota</taxon>
        <taxon>Viridiplantae</taxon>
        <taxon>Streptophyta</taxon>
        <taxon>Embryophyta</taxon>
        <taxon>Tracheophyta</taxon>
        <taxon>Spermatophyta</taxon>
        <taxon>Magnoliopsida</taxon>
        <taxon>eudicotyledons</taxon>
        <taxon>Gunneridae</taxon>
        <taxon>Pentapetalae</taxon>
        <taxon>rosids</taxon>
        <taxon>fabids</taxon>
        <taxon>Malpighiales</taxon>
        <taxon>Salicaceae</taxon>
        <taxon>Saliceae</taxon>
        <taxon>Salix</taxon>
    </lineage>
</organism>